<reference evidence="13" key="2">
    <citation type="journal article" date="2022" name="Microbiol. Resour. Announc.">
        <title>Whole-Genome Sequence of Entomortierella parvispora E1425, a Mucoromycotan Fungus Associated with Burkholderiaceae-Related Endosymbiotic Bacteria.</title>
        <authorList>
            <person name="Herlambang A."/>
            <person name="Guo Y."/>
            <person name="Takashima Y."/>
            <person name="Narisawa K."/>
            <person name="Ohta H."/>
            <person name="Nishizawa T."/>
        </authorList>
    </citation>
    <scope>NUCLEOTIDE SEQUENCE</scope>
    <source>
        <strain evidence="13">E1425</strain>
    </source>
</reference>
<evidence type="ECO:0000256" key="8">
    <source>
        <dbReference type="ARBA" id="ARBA00023065"/>
    </source>
</evidence>
<feature type="compositionally biased region" description="Basic and acidic residues" evidence="11">
    <location>
        <begin position="71"/>
        <end position="90"/>
    </location>
</feature>
<keyword evidence="6 10" id="KW-0106">Calcium</keyword>
<reference evidence="13" key="1">
    <citation type="submission" date="2021-11" db="EMBL/GenBank/DDBJ databases">
        <authorList>
            <person name="Herlambang A."/>
            <person name="Guo Y."/>
            <person name="Takashima Y."/>
            <person name="Nishizawa T."/>
        </authorList>
    </citation>
    <scope>NUCLEOTIDE SEQUENCE</scope>
    <source>
        <strain evidence="13">E1425</strain>
    </source>
</reference>
<feature type="region of interest" description="Disordered" evidence="11">
    <location>
        <begin position="1"/>
        <end position="130"/>
    </location>
</feature>
<proteinExistence type="inferred from homology"/>
<keyword evidence="10" id="KW-0926">Vacuole</keyword>
<evidence type="ECO:0000256" key="4">
    <source>
        <dbReference type="ARBA" id="ARBA00022568"/>
    </source>
</evidence>
<evidence type="ECO:0000256" key="5">
    <source>
        <dbReference type="ARBA" id="ARBA00022692"/>
    </source>
</evidence>
<protein>
    <recommendedName>
        <fullName evidence="10">Vacuolar calcium ion transporter</fullName>
    </recommendedName>
</protein>
<feature type="transmembrane region" description="Helical" evidence="10">
    <location>
        <begin position="383"/>
        <end position="400"/>
    </location>
</feature>
<dbReference type="Gene3D" id="1.20.1420.30">
    <property type="entry name" value="NCX, central ion-binding region"/>
    <property type="match status" value="1"/>
</dbReference>
<dbReference type="OrthoDB" id="1699231at2759"/>
<dbReference type="InterPro" id="IPR004837">
    <property type="entry name" value="NaCa_Exmemb"/>
</dbReference>
<comment type="subcellular location">
    <subcellularLocation>
        <location evidence="1">Endomembrane system</location>
        <topology evidence="1">Multi-pass membrane protein</topology>
    </subcellularLocation>
    <subcellularLocation>
        <location evidence="10">Vacuole membrane</location>
    </subcellularLocation>
</comment>
<feature type="domain" description="Sodium/calcium exchanger membrane region" evidence="12">
    <location>
        <begin position="173"/>
        <end position="328"/>
    </location>
</feature>
<evidence type="ECO:0000313" key="14">
    <source>
        <dbReference type="Proteomes" id="UP000827284"/>
    </source>
</evidence>
<comment type="function">
    <text evidence="10">Has a role in promoting intracellular calcium ion sequestration via the exchange of calcium ions for hydrogen ions across the vacuolar membrane. Involved also in manganese ion homeostasis via its uptake into the vacuole.</text>
</comment>
<dbReference type="Proteomes" id="UP000827284">
    <property type="component" value="Unassembled WGS sequence"/>
</dbReference>
<keyword evidence="5 10" id="KW-0812">Transmembrane</keyword>
<accession>A0A9P3LX25</accession>
<dbReference type="EMBL" id="BQFW01000008">
    <property type="protein sequence ID" value="GJJ73657.1"/>
    <property type="molecule type" value="Genomic_DNA"/>
</dbReference>
<evidence type="ECO:0000256" key="3">
    <source>
        <dbReference type="ARBA" id="ARBA00022448"/>
    </source>
</evidence>
<keyword evidence="4 10" id="KW-0109">Calcium transport</keyword>
<evidence type="ECO:0000256" key="10">
    <source>
        <dbReference type="RuleBase" id="RU365028"/>
    </source>
</evidence>
<keyword evidence="14" id="KW-1185">Reference proteome</keyword>
<dbReference type="NCBIfam" id="TIGR00378">
    <property type="entry name" value="cax"/>
    <property type="match status" value="1"/>
</dbReference>
<feature type="domain" description="Sodium/calcium exchanger membrane region" evidence="12">
    <location>
        <begin position="352"/>
        <end position="495"/>
    </location>
</feature>
<feature type="transmembrane region" description="Helical" evidence="10">
    <location>
        <begin position="449"/>
        <end position="470"/>
    </location>
</feature>
<keyword evidence="8 10" id="KW-0406">Ion transport</keyword>
<dbReference type="PANTHER" id="PTHR31503:SF22">
    <property type="entry name" value="VACUOLAR CALCIUM ION TRANSPORTER"/>
    <property type="match status" value="1"/>
</dbReference>
<feature type="transmembrane region" description="Helical" evidence="10">
    <location>
        <begin position="173"/>
        <end position="193"/>
    </location>
</feature>
<dbReference type="FunFam" id="1.20.1420.30:FF:000011">
    <property type="entry name" value="Vacuolar calcium ion transporter"/>
    <property type="match status" value="1"/>
</dbReference>
<dbReference type="InterPro" id="IPR004798">
    <property type="entry name" value="CAX-like"/>
</dbReference>
<keyword evidence="10" id="KW-0050">Antiport</keyword>
<feature type="compositionally biased region" description="Basic and acidic residues" evidence="11">
    <location>
        <begin position="97"/>
        <end position="110"/>
    </location>
</feature>
<comment type="caution">
    <text evidence="13">The sequence shown here is derived from an EMBL/GenBank/DDBJ whole genome shotgun (WGS) entry which is preliminary data.</text>
</comment>
<keyword evidence="7 10" id="KW-1133">Transmembrane helix</keyword>
<feature type="transmembrane region" description="Helical" evidence="10">
    <location>
        <begin position="307"/>
        <end position="328"/>
    </location>
</feature>
<dbReference type="GO" id="GO:0012505">
    <property type="term" value="C:endomembrane system"/>
    <property type="evidence" value="ECO:0007669"/>
    <property type="project" value="UniProtKB-SubCell"/>
</dbReference>
<name>A0A9P3LX25_9FUNG</name>
<feature type="transmembrane region" description="Helical" evidence="10">
    <location>
        <begin position="238"/>
        <end position="257"/>
    </location>
</feature>
<evidence type="ECO:0000256" key="7">
    <source>
        <dbReference type="ARBA" id="ARBA00022989"/>
    </source>
</evidence>
<feature type="transmembrane region" description="Helical" evidence="10">
    <location>
        <begin position="277"/>
        <end position="295"/>
    </location>
</feature>
<evidence type="ECO:0000259" key="12">
    <source>
        <dbReference type="Pfam" id="PF01699"/>
    </source>
</evidence>
<dbReference type="InterPro" id="IPR044880">
    <property type="entry name" value="NCX_ion-bd_dom_sf"/>
</dbReference>
<dbReference type="Pfam" id="PF01699">
    <property type="entry name" value="Na_Ca_ex"/>
    <property type="match status" value="2"/>
</dbReference>
<evidence type="ECO:0000256" key="9">
    <source>
        <dbReference type="ARBA" id="ARBA00023136"/>
    </source>
</evidence>
<evidence type="ECO:0000256" key="2">
    <source>
        <dbReference type="ARBA" id="ARBA00008170"/>
    </source>
</evidence>
<dbReference type="GO" id="GO:0006874">
    <property type="term" value="P:intracellular calcium ion homeostasis"/>
    <property type="evidence" value="ECO:0007669"/>
    <property type="project" value="TreeGrafter"/>
</dbReference>
<comment type="similarity">
    <text evidence="2 10">Belongs to the Ca(2+):cation antiporter (CaCA) (TC 2.A.19) family.</text>
</comment>
<evidence type="ECO:0000256" key="6">
    <source>
        <dbReference type="ARBA" id="ARBA00022837"/>
    </source>
</evidence>
<dbReference type="InterPro" id="IPR004713">
    <property type="entry name" value="CaH_exchang"/>
</dbReference>
<dbReference type="NCBIfam" id="TIGR00846">
    <property type="entry name" value="caca2"/>
    <property type="match status" value="1"/>
</dbReference>
<feature type="transmembrane region" description="Helical" evidence="10">
    <location>
        <begin position="145"/>
        <end position="166"/>
    </location>
</feature>
<feature type="transmembrane region" description="Helical" evidence="10">
    <location>
        <begin position="476"/>
        <end position="497"/>
    </location>
</feature>
<dbReference type="GO" id="GO:0015369">
    <property type="term" value="F:calcium:proton antiporter activity"/>
    <property type="evidence" value="ECO:0007669"/>
    <property type="project" value="UniProtKB-UniRule"/>
</dbReference>
<evidence type="ECO:0000313" key="13">
    <source>
        <dbReference type="EMBL" id="GJJ73657.1"/>
    </source>
</evidence>
<gene>
    <name evidence="13" type="ORF">EMPS_06015</name>
</gene>
<organism evidence="13 14">
    <name type="scientific">Entomortierella parvispora</name>
    <dbReference type="NCBI Taxonomy" id="205924"/>
    <lineage>
        <taxon>Eukaryota</taxon>
        <taxon>Fungi</taxon>
        <taxon>Fungi incertae sedis</taxon>
        <taxon>Mucoromycota</taxon>
        <taxon>Mortierellomycotina</taxon>
        <taxon>Mortierellomycetes</taxon>
        <taxon>Mortierellales</taxon>
        <taxon>Mortierellaceae</taxon>
        <taxon>Entomortierella</taxon>
    </lineage>
</organism>
<feature type="transmembrane region" description="Helical" evidence="10">
    <location>
        <begin position="205"/>
        <end position="226"/>
    </location>
</feature>
<sequence length="509" mass="54647">MDRIPDNNRTVSTGSKSAHSAYSPTIEKSEIPYDGAASSGSDRQVLSSSPLSLHSQIQQPVHSQSPTQLDSIHRLDSRESERREGTDSRADTPINTRPERKVTVRSERSLRNTLSSSRSNSRGLLDGENGGHHNEKLSTLGCCKAILFASKLNVLLVVIPVAIVAAKLHWSDVAVFVLCFVAIVPLAKMLGYATEELAMRLGQNLGALLNASFGNAVELILSVIALTQGKIDVVQANVLGSVLSNLLLVLGCCFVFGGYKFSSQSFNQTAAQTSASILSLSCMSLLVPAAFVASSKESMDQTANIKHLSYGTSIILLIVYILFLFFQLKSHAHLYAVEGEDEVEPVLPLWMSVALLLGVTVLVAVLSDFLVGSITGLSESWHISNVFIGLILLPIVGNAAEHVTAVSVAMKNKMDLAIGVAVGSSMQVALFVTPLMVIVGWIIGQPMTLFFNTFETCILFVSVLIVNYLIQDGESNWLEGVLLLSTYIIIAIAIFFYPQSSVSSTGGVA</sequence>
<feature type="compositionally biased region" description="Low complexity" evidence="11">
    <location>
        <begin position="111"/>
        <end position="124"/>
    </location>
</feature>
<evidence type="ECO:0000256" key="11">
    <source>
        <dbReference type="SAM" id="MobiDB-lite"/>
    </source>
</evidence>
<feature type="compositionally biased region" description="Polar residues" evidence="11">
    <location>
        <begin position="38"/>
        <end position="70"/>
    </location>
</feature>
<dbReference type="AlphaFoldDB" id="A0A9P3LX25"/>
<feature type="compositionally biased region" description="Polar residues" evidence="11">
    <location>
        <begin position="7"/>
        <end position="23"/>
    </location>
</feature>
<evidence type="ECO:0000256" key="1">
    <source>
        <dbReference type="ARBA" id="ARBA00004127"/>
    </source>
</evidence>
<feature type="transmembrane region" description="Helical" evidence="10">
    <location>
        <begin position="420"/>
        <end position="442"/>
    </location>
</feature>
<keyword evidence="3 10" id="KW-0813">Transport</keyword>
<dbReference type="PANTHER" id="PTHR31503">
    <property type="entry name" value="VACUOLAR CALCIUM ION TRANSPORTER"/>
    <property type="match status" value="1"/>
</dbReference>
<keyword evidence="9 10" id="KW-0472">Membrane</keyword>
<feature type="transmembrane region" description="Helical" evidence="10">
    <location>
        <begin position="348"/>
        <end position="371"/>
    </location>
</feature>
<dbReference type="GO" id="GO:0000329">
    <property type="term" value="C:fungal-type vacuole membrane"/>
    <property type="evidence" value="ECO:0007669"/>
    <property type="project" value="TreeGrafter"/>
</dbReference>